<keyword evidence="1" id="KW-0479">Metal-binding</keyword>
<keyword evidence="9" id="KW-1185">Reference proteome</keyword>
<dbReference type="PROSITE" id="PS50157">
    <property type="entry name" value="ZINC_FINGER_C2H2_2"/>
    <property type="match status" value="1"/>
</dbReference>
<gene>
    <name evidence="8" type="primary">Zscan29_0</name>
    <name evidence="8" type="ORF">MOTALB_R02917</name>
</gene>
<keyword evidence="5" id="KW-0539">Nucleus</keyword>
<evidence type="ECO:0000256" key="3">
    <source>
        <dbReference type="ARBA" id="ARBA00022771"/>
    </source>
</evidence>
<reference evidence="8 9" key="1">
    <citation type="submission" date="2019-09" db="EMBL/GenBank/DDBJ databases">
        <title>Bird 10,000 Genomes (B10K) Project - Family phase.</title>
        <authorList>
            <person name="Zhang G."/>
        </authorList>
    </citation>
    <scope>NUCLEOTIDE SEQUENCE [LARGE SCALE GENOMIC DNA]</scope>
    <source>
        <strain evidence="8">B10K-DU-001-75</strain>
        <tissue evidence="8">Muscle</tissue>
    </source>
</reference>
<dbReference type="FunFam" id="3.30.160.60:FF:000352">
    <property type="entry name" value="zinc finger protein 3 homolog"/>
    <property type="match status" value="1"/>
</dbReference>
<evidence type="ECO:0000256" key="4">
    <source>
        <dbReference type="ARBA" id="ARBA00022833"/>
    </source>
</evidence>
<organism evidence="8 9">
    <name type="scientific">Motacilla alba</name>
    <name type="common">White wagtail</name>
    <name type="synonym">Pied wagtail</name>
    <dbReference type="NCBI Taxonomy" id="45807"/>
    <lineage>
        <taxon>Eukaryota</taxon>
        <taxon>Metazoa</taxon>
        <taxon>Chordata</taxon>
        <taxon>Craniata</taxon>
        <taxon>Vertebrata</taxon>
        <taxon>Euteleostomi</taxon>
        <taxon>Archelosauria</taxon>
        <taxon>Archosauria</taxon>
        <taxon>Dinosauria</taxon>
        <taxon>Saurischia</taxon>
        <taxon>Theropoda</taxon>
        <taxon>Coelurosauria</taxon>
        <taxon>Aves</taxon>
        <taxon>Neognathae</taxon>
        <taxon>Neoaves</taxon>
        <taxon>Telluraves</taxon>
        <taxon>Australaves</taxon>
        <taxon>Passeriformes</taxon>
        <taxon>Passeroidea</taxon>
        <taxon>Motacillidae</taxon>
        <taxon>Motacilla</taxon>
    </lineage>
</organism>
<accession>A0A7K5BP07</accession>
<dbReference type="Proteomes" id="UP000532252">
    <property type="component" value="Unassembled WGS sequence"/>
</dbReference>
<dbReference type="PROSITE" id="PS00028">
    <property type="entry name" value="ZINC_FINGER_C2H2_1"/>
    <property type="match status" value="1"/>
</dbReference>
<proteinExistence type="predicted"/>
<feature type="domain" description="C2H2-type" evidence="7">
    <location>
        <begin position="15"/>
        <end position="42"/>
    </location>
</feature>
<evidence type="ECO:0000256" key="5">
    <source>
        <dbReference type="ARBA" id="ARBA00023242"/>
    </source>
</evidence>
<evidence type="ECO:0000256" key="1">
    <source>
        <dbReference type="ARBA" id="ARBA00022723"/>
    </source>
</evidence>
<dbReference type="InterPro" id="IPR036236">
    <property type="entry name" value="Znf_C2H2_sf"/>
</dbReference>
<evidence type="ECO:0000256" key="2">
    <source>
        <dbReference type="ARBA" id="ARBA00022737"/>
    </source>
</evidence>
<comment type="caution">
    <text evidence="8">The sequence shown here is derived from an EMBL/GenBank/DDBJ whole genome shotgun (WGS) entry which is preliminary data.</text>
</comment>
<dbReference type="Gene3D" id="3.30.160.60">
    <property type="entry name" value="Classic Zinc Finger"/>
    <property type="match status" value="1"/>
</dbReference>
<protein>
    <submittedName>
        <fullName evidence="8">ZSC29 protein</fullName>
    </submittedName>
</protein>
<dbReference type="InterPro" id="IPR013087">
    <property type="entry name" value="Znf_C2H2_type"/>
</dbReference>
<dbReference type="GO" id="GO:0008270">
    <property type="term" value="F:zinc ion binding"/>
    <property type="evidence" value="ECO:0007669"/>
    <property type="project" value="UniProtKB-KW"/>
</dbReference>
<dbReference type="EMBL" id="VXBE01001292">
    <property type="protein sequence ID" value="NWR97459.1"/>
    <property type="molecule type" value="Genomic_DNA"/>
</dbReference>
<evidence type="ECO:0000313" key="9">
    <source>
        <dbReference type="Proteomes" id="UP000532252"/>
    </source>
</evidence>
<keyword evidence="4" id="KW-0862">Zinc</keyword>
<feature type="non-terminal residue" evidence="8">
    <location>
        <position position="51"/>
    </location>
</feature>
<evidence type="ECO:0000259" key="7">
    <source>
        <dbReference type="PROSITE" id="PS50157"/>
    </source>
</evidence>
<sequence>SSELVEKLQAGEKMHKCLDCGKGFRYSSNPNQHQWIHIGEWPSSVGNFVGR</sequence>
<name>A0A7K5BP07_MOTAL</name>
<evidence type="ECO:0000313" key="8">
    <source>
        <dbReference type="EMBL" id="NWR97459.1"/>
    </source>
</evidence>
<dbReference type="AlphaFoldDB" id="A0A7K5BP07"/>
<feature type="non-terminal residue" evidence="8">
    <location>
        <position position="1"/>
    </location>
</feature>
<keyword evidence="3 6" id="KW-0863">Zinc-finger</keyword>
<dbReference type="SUPFAM" id="SSF57667">
    <property type="entry name" value="beta-beta-alpha zinc fingers"/>
    <property type="match status" value="1"/>
</dbReference>
<evidence type="ECO:0000256" key="6">
    <source>
        <dbReference type="PROSITE-ProRule" id="PRU00042"/>
    </source>
</evidence>
<keyword evidence="2" id="KW-0677">Repeat</keyword>